<keyword evidence="4" id="KW-0238">DNA-binding</keyword>
<dbReference type="Pfam" id="PF00078">
    <property type="entry name" value="RVT_1"/>
    <property type="match status" value="1"/>
</dbReference>
<dbReference type="GeneID" id="100294643"/>
<evidence type="ECO:0000313" key="7">
    <source>
        <dbReference type="Proteomes" id="UP000002358"/>
    </source>
</evidence>
<dbReference type="GO" id="GO:0005634">
    <property type="term" value="C:nucleus"/>
    <property type="evidence" value="ECO:0007669"/>
    <property type="project" value="TreeGrafter"/>
</dbReference>
<dbReference type="InterPro" id="IPR027417">
    <property type="entry name" value="P-loop_NTPase"/>
</dbReference>
<dbReference type="InterPro" id="IPR000432">
    <property type="entry name" value="DNA_mismatch_repair_MutS_C"/>
</dbReference>
<dbReference type="PANTHER" id="PTHR11361">
    <property type="entry name" value="DNA MISMATCH REPAIR PROTEIN MUTS FAMILY MEMBER"/>
    <property type="match status" value="1"/>
</dbReference>
<name>A0A7M7Q114_NASVI</name>
<proteinExistence type="inferred from homology"/>
<dbReference type="OrthoDB" id="29596at2759"/>
<dbReference type="EnsemblMetazoa" id="XM_031923982">
    <property type="protein sequence ID" value="XP_031779842"/>
    <property type="gene ID" value="LOC100294643"/>
</dbReference>
<evidence type="ECO:0000313" key="6">
    <source>
        <dbReference type="EnsemblMetazoa" id="XP_031779842"/>
    </source>
</evidence>
<dbReference type="GO" id="GO:0006298">
    <property type="term" value="P:mismatch repair"/>
    <property type="evidence" value="ECO:0007669"/>
    <property type="project" value="InterPro"/>
</dbReference>
<keyword evidence="3" id="KW-0067">ATP-binding</keyword>
<dbReference type="GO" id="GO:0140664">
    <property type="term" value="F:ATP-dependent DNA damage sensor activity"/>
    <property type="evidence" value="ECO:0007669"/>
    <property type="project" value="InterPro"/>
</dbReference>
<organism evidence="6 7">
    <name type="scientific">Nasonia vitripennis</name>
    <name type="common">Parasitic wasp</name>
    <dbReference type="NCBI Taxonomy" id="7425"/>
    <lineage>
        <taxon>Eukaryota</taxon>
        <taxon>Metazoa</taxon>
        <taxon>Ecdysozoa</taxon>
        <taxon>Arthropoda</taxon>
        <taxon>Hexapoda</taxon>
        <taxon>Insecta</taxon>
        <taxon>Pterygota</taxon>
        <taxon>Neoptera</taxon>
        <taxon>Endopterygota</taxon>
        <taxon>Hymenoptera</taxon>
        <taxon>Apocrita</taxon>
        <taxon>Proctotrupomorpha</taxon>
        <taxon>Chalcidoidea</taxon>
        <taxon>Pteromalidae</taxon>
        <taxon>Pteromalinae</taxon>
        <taxon>Nasonia</taxon>
    </lineage>
</organism>
<dbReference type="SUPFAM" id="SSF48334">
    <property type="entry name" value="DNA repair protein MutS, domain III"/>
    <property type="match status" value="1"/>
</dbReference>
<dbReference type="InterPro" id="IPR045076">
    <property type="entry name" value="MutS"/>
</dbReference>
<dbReference type="KEGG" id="nvi:100294643"/>
<evidence type="ECO:0000256" key="3">
    <source>
        <dbReference type="ARBA" id="ARBA00022840"/>
    </source>
</evidence>
<dbReference type="PROSITE" id="PS50878">
    <property type="entry name" value="RT_POL"/>
    <property type="match status" value="1"/>
</dbReference>
<protein>
    <recommendedName>
        <fullName evidence="5">Reverse transcriptase domain-containing protein</fullName>
    </recommendedName>
</protein>
<dbReference type="GO" id="GO:0005524">
    <property type="term" value="F:ATP binding"/>
    <property type="evidence" value="ECO:0007669"/>
    <property type="project" value="UniProtKB-KW"/>
</dbReference>
<feature type="domain" description="Reverse transcriptase" evidence="5">
    <location>
        <begin position="1"/>
        <end position="152"/>
    </location>
</feature>
<keyword evidence="7" id="KW-1185">Reference proteome</keyword>
<comment type="similarity">
    <text evidence="1">Belongs to the DNA mismatch repair MutS family.</text>
</comment>
<accession>A0A7M7Q114</accession>
<sequence length="468" mass="52766">MLLNEIDKYYGDYVLVLCCTALCPLKTYISARQQKVVTKSFEQSDKLSTNLGVPQGSVLGSLLFSLHINNIAETLSISQLNHLLYADDLQIYKQVEMSELDLGIARLADVARSVSAWARDSGLYLNVLKTIFFGSVHNVNALNNLGLPGIELEAGALVPFTDTVKNLEVVMDSKLSWKPHVKCITKRVNRALHGLKFFRTCTTEALPTSIYFHLPETLSTLSKTDILSLPPEIENYNLVYVPEVGYVIAVTKWRSPALGNKNILNLEYKFTTRNIHYYKNYLTKELDKAYGDINQSMIKRSSRIIMKLALYMNFYIETIYESLQKCAELDALISLFQIAKNNNYVKPHIVKERKIAIKCGRHPLLEQTHTFIPNDTYSESTSNLLKIIMGPSSCGKSTYVQQVALIIFLAHIGSYVPANQAVIGLVSQIYSKLFICESSSLESSSFLQDIRQVTESVGRFWILKTITL</sequence>
<dbReference type="Proteomes" id="UP000002358">
    <property type="component" value="Unassembled WGS sequence"/>
</dbReference>
<evidence type="ECO:0000259" key="5">
    <source>
        <dbReference type="PROSITE" id="PS50878"/>
    </source>
</evidence>
<dbReference type="InParanoid" id="A0A7M7Q114"/>
<dbReference type="InterPro" id="IPR000477">
    <property type="entry name" value="RT_dom"/>
</dbReference>
<dbReference type="SMR" id="A0A7M7Q114"/>
<dbReference type="InterPro" id="IPR007696">
    <property type="entry name" value="DNA_mismatch_repair_MutS_core"/>
</dbReference>
<dbReference type="RefSeq" id="XP_031779842.1">
    <property type="nucleotide sequence ID" value="XM_031923982.1"/>
</dbReference>
<evidence type="ECO:0000256" key="2">
    <source>
        <dbReference type="ARBA" id="ARBA00022741"/>
    </source>
</evidence>
<keyword evidence="2" id="KW-0547">Nucleotide-binding</keyword>
<dbReference type="AlphaFoldDB" id="A0A7M7Q114"/>
<evidence type="ECO:0000256" key="1">
    <source>
        <dbReference type="ARBA" id="ARBA00006271"/>
    </source>
</evidence>
<reference evidence="6" key="1">
    <citation type="submission" date="2021-01" db="UniProtKB">
        <authorList>
            <consortium name="EnsemblMetazoa"/>
        </authorList>
    </citation>
    <scope>IDENTIFICATION</scope>
</reference>
<dbReference type="GO" id="GO:0051026">
    <property type="term" value="P:chiasma assembly"/>
    <property type="evidence" value="ECO:0007669"/>
    <property type="project" value="TreeGrafter"/>
</dbReference>
<dbReference type="GO" id="GO:0030983">
    <property type="term" value="F:mismatched DNA binding"/>
    <property type="evidence" value="ECO:0007669"/>
    <property type="project" value="InterPro"/>
</dbReference>
<dbReference type="Pfam" id="PF00488">
    <property type="entry name" value="MutS_V"/>
    <property type="match status" value="1"/>
</dbReference>
<dbReference type="InterPro" id="IPR036187">
    <property type="entry name" value="DNA_mismatch_repair_MutS_sf"/>
</dbReference>
<dbReference type="Gene3D" id="3.40.50.300">
    <property type="entry name" value="P-loop containing nucleotide triphosphate hydrolases"/>
    <property type="match status" value="1"/>
</dbReference>
<dbReference type="SUPFAM" id="SSF52540">
    <property type="entry name" value="P-loop containing nucleoside triphosphate hydrolases"/>
    <property type="match status" value="1"/>
</dbReference>
<dbReference type="PANTHER" id="PTHR11361:SF20">
    <property type="entry name" value="MUTS PROTEIN HOMOLOG 5"/>
    <property type="match status" value="1"/>
</dbReference>
<dbReference type="SMART" id="SM00533">
    <property type="entry name" value="MUTSd"/>
    <property type="match status" value="1"/>
</dbReference>
<evidence type="ECO:0000256" key="4">
    <source>
        <dbReference type="ARBA" id="ARBA00023125"/>
    </source>
</evidence>